<reference evidence="2 3" key="1">
    <citation type="journal article" date="2014" name="Genome Announc.">
        <title>Draft Genome Sequences of Two Isolates of the Roseobacter Group, Sulfitobacter sp. Strains 3SOLIMAR09 and 1FIGIMAR09, from Harbors of Mallorca Island (Mediterranean Sea).</title>
        <authorList>
            <person name="Mas-Llado M."/>
            <person name="Pina-Villalonga J.M."/>
            <person name="Brunet-Galmes I."/>
            <person name="Nogales B."/>
            <person name="Bosch R."/>
        </authorList>
    </citation>
    <scope>NUCLEOTIDE SEQUENCE [LARGE SCALE GENOMIC DNA]</scope>
    <source>
        <strain evidence="2 3">1FIGIMAR09</strain>
    </source>
</reference>
<dbReference type="EMBL" id="JEMU01000001">
    <property type="protein sequence ID" value="KAJ04776.1"/>
    <property type="molecule type" value="Genomic_DNA"/>
</dbReference>
<evidence type="ECO:0000313" key="3">
    <source>
        <dbReference type="Proteomes" id="UP000027337"/>
    </source>
</evidence>
<feature type="region of interest" description="Disordered" evidence="1">
    <location>
        <begin position="31"/>
        <end position="71"/>
    </location>
</feature>
<evidence type="ECO:0000256" key="1">
    <source>
        <dbReference type="SAM" id="MobiDB-lite"/>
    </source>
</evidence>
<gene>
    <name evidence="2" type="ORF">PM02_00755</name>
</gene>
<dbReference type="RefSeq" id="WP_037904317.1">
    <property type="nucleotide sequence ID" value="NZ_JEMU01000001.1"/>
</dbReference>
<dbReference type="AlphaFoldDB" id="A0A061SSU9"/>
<dbReference type="Proteomes" id="UP000027337">
    <property type="component" value="Unassembled WGS sequence"/>
</dbReference>
<name>A0A061SSU9_9RHOB</name>
<protein>
    <submittedName>
        <fullName evidence="2">Uncharacterized protein</fullName>
    </submittedName>
</protein>
<keyword evidence="3" id="KW-1185">Reference proteome</keyword>
<organism evidence="2 3">
    <name type="scientific">Sulfitobacter mediterraneus</name>
    <dbReference type="NCBI Taxonomy" id="83219"/>
    <lineage>
        <taxon>Bacteria</taxon>
        <taxon>Pseudomonadati</taxon>
        <taxon>Pseudomonadota</taxon>
        <taxon>Alphaproteobacteria</taxon>
        <taxon>Rhodobacterales</taxon>
        <taxon>Roseobacteraceae</taxon>
        <taxon>Sulfitobacter</taxon>
    </lineage>
</organism>
<dbReference type="STRING" id="83219.PM02_00755"/>
<comment type="caution">
    <text evidence="2">The sequence shown here is derived from an EMBL/GenBank/DDBJ whole genome shotgun (WGS) entry which is preliminary data.</text>
</comment>
<evidence type="ECO:0000313" key="2">
    <source>
        <dbReference type="EMBL" id="KAJ04776.1"/>
    </source>
</evidence>
<accession>A0A061SSU9</accession>
<sequence length="71" mass="7909">MNQIINMIIRQVLRQLINRGVNAGFNQASKIGKGKSAHADADAGPQMTGAERRAQRQARQSMKAMRRVSKF</sequence>
<proteinExistence type="predicted"/>